<keyword evidence="1" id="KW-0229">DNA integration</keyword>
<gene>
    <name evidence="7" type="ORF">SCABRO_02175</name>
</gene>
<feature type="domain" description="Core-binding (CB)" evidence="6">
    <location>
        <begin position="58"/>
        <end position="137"/>
    </location>
</feature>
<evidence type="ECO:0000256" key="1">
    <source>
        <dbReference type="ARBA" id="ARBA00022908"/>
    </source>
</evidence>
<feature type="domain" description="Tyr recombinase" evidence="5">
    <location>
        <begin position="158"/>
        <end position="268"/>
    </location>
</feature>
<dbReference type="Gene3D" id="1.10.443.10">
    <property type="entry name" value="Intergrase catalytic core"/>
    <property type="match status" value="1"/>
</dbReference>
<keyword evidence="3" id="KW-0233">DNA recombination</keyword>
<proteinExistence type="predicted"/>
<dbReference type="GO" id="GO:0006310">
    <property type="term" value="P:DNA recombination"/>
    <property type="evidence" value="ECO:0007669"/>
    <property type="project" value="UniProtKB-KW"/>
</dbReference>
<dbReference type="PROSITE" id="PS51900">
    <property type="entry name" value="CB"/>
    <property type="match status" value="1"/>
</dbReference>
<dbReference type="Gene3D" id="1.10.150.130">
    <property type="match status" value="1"/>
</dbReference>
<dbReference type="Proteomes" id="UP000030652">
    <property type="component" value="Unassembled WGS sequence"/>
</dbReference>
<evidence type="ECO:0000313" key="7">
    <source>
        <dbReference type="EMBL" id="KHE92124.1"/>
    </source>
</evidence>
<comment type="caution">
    <text evidence="7">The sequence shown here is derived from an EMBL/GenBank/DDBJ whole genome shotgun (WGS) entry which is preliminary data.</text>
</comment>
<evidence type="ECO:0000313" key="8">
    <source>
        <dbReference type="Proteomes" id="UP000030652"/>
    </source>
</evidence>
<dbReference type="AlphaFoldDB" id="A0A0B0EHS4"/>
<evidence type="ECO:0000259" key="5">
    <source>
        <dbReference type="PROSITE" id="PS51898"/>
    </source>
</evidence>
<dbReference type="InterPro" id="IPR044068">
    <property type="entry name" value="CB"/>
</dbReference>
<evidence type="ECO:0000259" key="6">
    <source>
        <dbReference type="PROSITE" id="PS51900"/>
    </source>
</evidence>
<dbReference type="GO" id="GO:0015074">
    <property type="term" value="P:DNA integration"/>
    <property type="evidence" value="ECO:0007669"/>
    <property type="project" value="UniProtKB-KW"/>
</dbReference>
<evidence type="ECO:0000256" key="3">
    <source>
        <dbReference type="ARBA" id="ARBA00023172"/>
    </source>
</evidence>
<dbReference type="InterPro" id="IPR057084">
    <property type="entry name" value="Int_N"/>
</dbReference>
<name>A0A0B0EHS4_9BACT</name>
<dbReference type="Pfam" id="PF00589">
    <property type="entry name" value="Phage_integrase"/>
    <property type="match status" value="1"/>
</dbReference>
<accession>A0A0B0EHS4</accession>
<reference evidence="7 8" key="1">
    <citation type="submission" date="2014-10" db="EMBL/GenBank/DDBJ databases">
        <title>Draft genome of anammox bacterium scalindua brodae, obtained using differential coverage binning of sequence data from two enrichment reactors.</title>
        <authorList>
            <person name="Speth D.R."/>
            <person name="Russ L."/>
            <person name="Kartal B."/>
            <person name="Op den Camp H.J."/>
            <person name="Dutilh B.E."/>
            <person name="Jetten M.S."/>
        </authorList>
    </citation>
    <scope>NUCLEOTIDE SEQUENCE [LARGE SCALE GENOMIC DNA]</scope>
    <source>
        <strain evidence="7">RU1</strain>
    </source>
</reference>
<dbReference type="PROSITE" id="PS51898">
    <property type="entry name" value="TYR_RECOMBINASE"/>
    <property type="match status" value="1"/>
</dbReference>
<dbReference type="InterPro" id="IPR011010">
    <property type="entry name" value="DNA_brk_join_enz"/>
</dbReference>
<dbReference type="InterPro" id="IPR013762">
    <property type="entry name" value="Integrase-like_cat_sf"/>
</dbReference>
<dbReference type="SUPFAM" id="SSF56349">
    <property type="entry name" value="DNA breaking-rejoining enzymes"/>
    <property type="match status" value="1"/>
</dbReference>
<dbReference type="GO" id="GO:0003677">
    <property type="term" value="F:DNA binding"/>
    <property type="evidence" value="ECO:0007669"/>
    <property type="project" value="UniProtKB-UniRule"/>
</dbReference>
<organism evidence="7 8">
    <name type="scientific">Candidatus Scalindua brodae</name>
    <dbReference type="NCBI Taxonomy" id="237368"/>
    <lineage>
        <taxon>Bacteria</taxon>
        <taxon>Pseudomonadati</taxon>
        <taxon>Planctomycetota</taxon>
        <taxon>Candidatus Brocadiia</taxon>
        <taxon>Candidatus Brocadiales</taxon>
        <taxon>Candidatus Scalinduaceae</taxon>
        <taxon>Candidatus Scalindua</taxon>
    </lineage>
</organism>
<dbReference type="InterPro" id="IPR002104">
    <property type="entry name" value="Integrase_catalytic"/>
</dbReference>
<dbReference type="EMBL" id="JRYO01000152">
    <property type="protein sequence ID" value="KHE92124.1"/>
    <property type="molecule type" value="Genomic_DNA"/>
</dbReference>
<evidence type="ECO:0000256" key="2">
    <source>
        <dbReference type="ARBA" id="ARBA00023125"/>
    </source>
</evidence>
<protein>
    <submittedName>
        <fullName evidence="7">Putative phage integrase</fullName>
    </submittedName>
</protein>
<evidence type="ECO:0000256" key="4">
    <source>
        <dbReference type="PROSITE-ProRule" id="PRU01248"/>
    </source>
</evidence>
<dbReference type="InterPro" id="IPR010998">
    <property type="entry name" value="Integrase_recombinase_N"/>
</dbReference>
<dbReference type="eggNOG" id="COG4974">
    <property type="taxonomic scope" value="Bacteria"/>
</dbReference>
<sequence>MGLYRRGSVWWMRFTYKGQQARKSTETINRKLAEKIYCKVVSQIAEGKWFDVDEADQRDFGELAEKYETQVFRELKSYQKNRCYLNQLRDFFGKYRLSNITPALIDDFKQMRKEQGVTSTTINKQLSMLRRMFNLAKKRWMWIKEIPLIEVEPNADNKRTRHLSFKEFYRLLEFCDLWLKDIVIVAAWTGLRRENVVMLRKMQVDLIKKEITVDGAEIKNGEKLRIPIAGPAYEVLAGLMSNDKTNSLYVFRNEEGKPYNPKKSVQAI</sequence>
<dbReference type="Pfam" id="PF24624">
    <property type="entry name" value="Int_N"/>
    <property type="match status" value="1"/>
</dbReference>
<keyword evidence="2 4" id="KW-0238">DNA-binding</keyword>